<keyword evidence="3" id="KW-1185">Reference proteome</keyword>
<dbReference type="Proteomes" id="UP001165090">
    <property type="component" value="Unassembled WGS sequence"/>
</dbReference>
<dbReference type="EMBL" id="BSDZ01000017">
    <property type="protein sequence ID" value="GLI63861.1"/>
    <property type="molecule type" value="Genomic_DNA"/>
</dbReference>
<feature type="region of interest" description="Disordered" evidence="1">
    <location>
        <begin position="1"/>
        <end position="71"/>
    </location>
</feature>
<evidence type="ECO:0000256" key="1">
    <source>
        <dbReference type="SAM" id="MobiDB-lite"/>
    </source>
</evidence>
<accession>A0ABQ5S3M4</accession>
<comment type="caution">
    <text evidence="2">The sequence shown here is derived from an EMBL/GenBank/DDBJ whole genome shotgun (WGS) entry which is preliminary data.</text>
</comment>
<name>A0ABQ5S3M4_9CHLO</name>
<protein>
    <submittedName>
        <fullName evidence="2">Uncharacterized protein</fullName>
    </submittedName>
</protein>
<proteinExistence type="predicted"/>
<sequence>LPPFRPPSFPRALSSPLPHGGGDDDGAGGGGGSGGGVDGGGGGGGGGVSGGGGERLHVGEVSTQLPGPLEPPGLQCTCFRATREQAPVKSTDVPKIRDLWLEEDVGVFTDRFTARKVEPREARFVTLNLSAK</sequence>
<evidence type="ECO:0000313" key="3">
    <source>
        <dbReference type="Proteomes" id="UP001165090"/>
    </source>
</evidence>
<feature type="non-terminal residue" evidence="2">
    <location>
        <position position="1"/>
    </location>
</feature>
<gene>
    <name evidence="2" type="ORF">VaNZ11_006972</name>
</gene>
<organism evidence="2 3">
    <name type="scientific">Volvox africanus</name>
    <dbReference type="NCBI Taxonomy" id="51714"/>
    <lineage>
        <taxon>Eukaryota</taxon>
        <taxon>Viridiplantae</taxon>
        <taxon>Chlorophyta</taxon>
        <taxon>core chlorophytes</taxon>
        <taxon>Chlorophyceae</taxon>
        <taxon>CS clade</taxon>
        <taxon>Chlamydomonadales</taxon>
        <taxon>Volvocaceae</taxon>
        <taxon>Volvox</taxon>
    </lineage>
</organism>
<evidence type="ECO:0000313" key="2">
    <source>
        <dbReference type="EMBL" id="GLI63861.1"/>
    </source>
</evidence>
<feature type="compositionally biased region" description="Gly residues" evidence="1">
    <location>
        <begin position="27"/>
        <end position="53"/>
    </location>
</feature>
<reference evidence="2 3" key="1">
    <citation type="journal article" date="2023" name="IScience">
        <title>Expanded male sex-determining region conserved during the evolution of homothallism in the green alga Volvox.</title>
        <authorList>
            <person name="Yamamoto K."/>
            <person name="Matsuzaki R."/>
            <person name="Mahakham W."/>
            <person name="Heman W."/>
            <person name="Sekimoto H."/>
            <person name="Kawachi M."/>
            <person name="Minakuchi Y."/>
            <person name="Toyoda A."/>
            <person name="Nozaki H."/>
        </authorList>
    </citation>
    <scope>NUCLEOTIDE SEQUENCE [LARGE SCALE GENOMIC DNA]</scope>
    <source>
        <strain evidence="2 3">NIES-4468</strain>
    </source>
</reference>